<sequence precursor="true">MRVLGLRVPAAGIHTAVAVCACVAAIGAVGSADGARWTTAARNDALARAVVWQAPDVSPNAADLSRPPDKLPDDVTCTFKMTPLHGSVPKFTCALPSGELLRVKYAGPEPHGEVAASRLLLALGFGADHVGFVRRVRCHGCPWSPFATIAAVTLARAGGLYERVARSDRAVDFEWVSVERRFDGEKIETDTVEGWTFHEFARVRTASPTHADALRLIAVFLAHWDNKSENQRLICLSGPPGKDGRCAMPMAMLQDVGATFGPRKVNLAAWRSAAIWTDRARCEIGMPDLPHGGATFVPVRVSEAGRRFLAERLQALSGAQLASLFRGARFEPRYGAVSAWVTVFQARVAQIADGPPCPQ</sequence>
<dbReference type="EMBL" id="CP015136">
    <property type="protein sequence ID" value="AMY08250.1"/>
    <property type="molecule type" value="Genomic_DNA"/>
</dbReference>
<proteinExistence type="predicted"/>
<dbReference type="AlphaFoldDB" id="A0A143PJ42"/>
<keyword evidence="3" id="KW-1185">Reference proteome</keyword>
<dbReference type="PROSITE" id="PS51257">
    <property type="entry name" value="PROKAR_LIPOPROTEIN"/>
    <property type="match status" value="1"/>
</dbReference>
<feature type="signal peptide" evidence="1">
    <location>
        <begin position="1"/>
        <end position="21"/>
    </location>
</feature>
<gene>
    <name evidence="2" type="ORF">LuPra_01444</name>
</gene>
<reference evidence="3" key="2">
    <citation type="submission" date="2016-04" db="EMBL/GenBank/DDBJ databases">
        <title>First Complete Genome Sequence of a Subdivision 6 Acidobacterium.</title>
        <authorList>
            <person name="Huang S."/>
            <person name="Vieira S."/>
            <person name="Bunk B."/>
            <person name="Riedel T."/>
            <person name="Sproeer C."/>
            <person name="Overmann J."/>
        </authorList>
    </citation>
    <scope>NUCLEOTIDE SEQUENCE [LARGE SCALE GENOMIC DNA]</scope>
    <source>
        <strain evidence="3">DSM 100886 HEG_-6_39</strain>
    </source>
</reference>
<evidence type="ECO:0000313" key="3">
    <source>
        <dbReference type="Proteomes" id="UP000076079"/>
    </source>
</evidence>
<evidence type="ECO:0000313" key="2">
    <source>
        <dbReference type="EMBL" id="AMY08250.1"/>
    </source>
</evidence>
<feature type="chain" id="PRO_5007511428" evidence="1">
    <location>
        <begin position="22"/>
        <end position="359"/>
    </location>
</feature>
<keyword evidence="1" id="KW-0732">Signal</keyword>
<reference evidence="2 3" key="1">
    <citation type="journal article" date="2016" name="Genome Announc.">
        <title>First Complete Genome Sequence of a Subdivision 6 Acidobacterium Strain.</title>
        <authorList>
            <person name="Huang S."/>
            <person name="Vieira S."/>
            <person name="Bunk B."/>
            <person name="Riedel T."/>
            <person name="Sproer C."/>
            <person name="Overmann J."/>
        </authorList>
    </citation>
    <scope>NUCLEOTIDE SEQUENCE [LARGE SCALE GENOMIC DNA]</scope>
    <source>
        <strain evidence="3">DSM 100886 HEG_-6_39</strain>
    </source>
</reference>
<evidence type="ECO:0000256" key="1">
    <source>
        <dbReference type="SAM" id="SignalP"/>
    </source>
</evidence>
<protein>
    <submittedName>
        <fullName evidence="2">Uncharacterized protein</fullName>
    </submittedName>
</protein>
<dbReference type="KEGG" id="abac:LuPra_01444"/>
<name>A0A143PJ42_LUTPR</name>
<dbReference type="Proteomes" id="UP000076079">
    <property type="component" value="Chromosome"/>
</dbReference>
<accession>A0A143PJ42</accession>
<organism evidence="2 3">
    <name type="scientific">Luteitalea pratensis</name>
    <dbReference type="NCBI Taxonomy" id="1855912"/>
    <lineage>
        <taxon>Bacteria</taxon>
        <taxon>Pseudomonadati</taxon>
        <taxon>Acidobacteriota</taxon>
        <taxon>Vicinamibacteria</taxon>
        <taxon>Vicinamibacterales</taxon>
        <taxon>Vicinamibacteraceae</taxon>
        <taxon>Luteitalea</taxon>
    </lineage>
</organism>